<dbReference type="PANTHER" id="PTHR43272">
    <property type="entry name" value="LONG-CHAIN-FATTY-ACID--COA LIGASE"/>
    <property type="match status" value="1"/>
</dbReference>
<name>A0A418MAF0_9BACT</name>
<dbReference type="GO" id="GO:0005524">
    <property type="term" value="F:ATP binding"/>
    <property type="evidence" value="ECO:0007669"/>
    <property type="project" value="UniProtKB-KW"/>
</dbReference>
<keyword evidence="4" id="KW-0436">Ligase</keyword>
<dbReference type="RefSeq" id="WP_119667570.1">
    <property type="nucleotide sequence ID" value="NZ_QXED01000003.1"/>
</dbReference>
<reference evidence="4 5" key="1">
    <citation type="submission" date="2018-08" db="EMBL/GenBank/DDBJ databases">
        <title>Fibrisoma montanum sp. nov., isolated from Danxia mountain soil.</title>
        <authorList>
            <person name="Huang Y."/>
        </authorList>
    </citation>
    <scope>NUCLEOTIDE SEQUENCE [LARGE SCALE GENOMIC DNA]</scope>
    <source>
        <strain evidence="4 5">HYT19</strain>
    </source>
</reference>
<dbReference type="InterPro" id="IPR020845">
    <property type="entry name" value="AMP-binding_CS"/>
</dbReference>
<keyword evidence="5" id="KW-1185">Reference proteome</keyword>
<keyword evidence="1" id="KW-0547">Nucleotide-binding</keyword>
<sequence length="607" mass="67230">MDEPNRLFDCLTYQLAHCPLTDMLAAKEAGQWKTYSTQHVIDRVNQVSIGLLTLGIDQGDGTIEGRHKVAILSRNRPEWMMVDLAVQQVGAVSVPVYPTINPAELQFVLQDAAVRVVFVDGAELYAKVAALQPTLPDLQAIFTFDPVVGARSWTALHTDLTPDDLQRLDVLRGRVQPTDLATILYTSGTTGTPKGVMLSHHNLLSNTFDSALVMNEIGVRGRRALSFLPLNHAFERMATYCYIYCGTSIYYAESMDTIAANLREVQPTVFTTVPRLLEKVYEGILAKEAELTGIKKRLFAWSLRLGEEYDVNKSFGLGYRLQLAVADRLFFSKWREALGGRVRAIITGAAACQVRLLKVFGAAGIVVMEGYGLTEASPIISGNRFSENNRMFGTVGPLLKHVEVSFLDDGEILCKGPNVMMGYYKRPDLTAEAISGDWLHTGDIGTLVNGKFLKITDRKKELFKTSGGKYVAPQPIENKMVESPWIEQIMVVGEGQKFVGALIVPTFRMLREWFAEQQRPYPGDAAAAADESVKRLIAEAIDQYNQAFNHVEQVKKFELLDREWTVEAGELTPTLKLKRKVIQARYSEQIAGLYAGVAAGPGSGLAR</sequence>
<comment type="caution">
    <text evidence="4">The sequence shown here is derived from an EMBL/GenBank/DDBJ whole genome shotgun (WGS) entry which is preliminary data.</text>
</comment>
<accession>A0A418MAF0</accession>
<evidence type="ECO:0000313" key="5">
    <source>
        <dbReference type="Proteomes" id="UP000283523"/>
    </source>
</evidence>
<dbReference type="OrthoDB" id="9778383at2"/>
<evidence type="ECO:0000256" key="2">
    <source>
        <dbReference type="ARBA" id="ARBA00022840"/>
    </source>
</evidence>
<dbReference type="InterPro" id="IPR042099">
    <property type="entry name" value="ANL_N_sf"/>
</dbReference>
<dbReference type="InterPro" id="IPR000873">
    <property type="entry name" value="AMP-dep_synth/lig_dom"/>
</dbReference>
<dbReference type="GO" id="GO:0004467">
    <property type="term" value="F:long-chain fatty acid-CoA ligase activity"/>
    <property type="evidence" value="ECO:0007669"/>
    <property type="project" value="TreeGrafter"/>
</dbReference>
<feature type="domain" description="AMP-dependent synthetase/ligase" evidence="3">
    <location>
        <begin position="28"/>
        <end position="424"/>
    </location>
</feature>
<dbReference type="EMBL" id="QXED01000003">
    <property type="protein sequence ID" value="RIV23352.1"/>
    <property type="molecule type" value="Genomic_DNA"/>
</dbReference>
<evidence type="ECO:0000259" key="3">
    <source>
        <dbReference type="Pfam" id="PF00501"/>
    </source>
</evidence>
<dbReference type="CDD" id="cd05907">
    <property type="entry name" value="VL_LC_FACS_like"/>
    <property type="match status" value="1"/>
</dbReference>
<dbReference type="AlphaFoldDB" id="A0A418MAF0"/>
<dbReference type="PANTHER" id="PTHR43272:SF33">
    <property type="entry name" value="AMP-BINDING DOMAIN-CONTAINING PROTEIN-RELATED"/>
    <property type="match status" value="1"/>
</dbReference>
<dbReference type="PROSITE" id="PS00455">
    <property type="entry name" value="AMP_BINDING"/>
    <property type="match status" value="1"/>
</dbReference>
<evidence type="ECO:0000256" key="1">
    <source>
        <dbReference type="ARBA" id="ARBA00022741"/>
    </source>
</evidence>
<dbReference type="GO" id="GO:0016020">
    <property type="term" value="C:membrane"/>
    <property type="evidence" value="ECO:0007669"/>
    <property type="project" value="TreeGrafter"/>
</dbReference>
<evidence type="ECO:0000313" key="4">
    <source>
        <dbReference type="EMBL" id="RIV23352.1"/>
    </source>
</evidence>
<keyword evidence="2" id="KW-0067">ATP-binding</keyword>
<dbReference type="Pfam" id="PF23562">
    <property type="entry name" value="AMP-binding_C_3"/>
    <property type="match status" value="1"/>
</dbReference>
<organism evidence="4 5">
    <name type="scientific">Fibrisoma montanum</name>
    <dbReference type="NCBI Taxonomy" id="2305895"/>
    <lineage>
        <taxon>Bacteria</taxon>
        <taxon>Pseudomonadati</taxon>
        <taxon>Bacteroidota</taxon>
        <taxon>Cytophagia</taxon>
        <taxon>Cytophagales</taxon>
        <taxon>Spirosomataceae</taxon>
        <taxon>Fibrisoma</taxon>
    </lineage>
</organism>
<dbReference type="SUPFAM" id="SSF56801">
    <property type="entry name" value="Acetyl-CoA synthetase-like"/>
    <property type="match status" value="1"/>
</dbReference>
<protein>
    <submittedName>
        <fullName evidence="4">Long-chain fatty acid--CoA ligase</fullName>
    </submittedName>
</protein>
<dbReference type="Gene3D" id="3.40.50.12780">
    <property type="entry name" value="N-terminal domain of ligase-like"/>
    <property type="match status" value="1"/>
</dbReference>
<gene>
    <name evidence="4" type="ORF">DYU11_10115</name>
</gene>
<dbReference type="Proteomes" id="UP000283523">
    <property type="component" value="Unassembled WGS sequence"/>
</dbReference>
<dbReference type="Pfam" id="PF00501">
    <property type="entry name" value="AMP-binding"/>
    <property type="match status" value="1"/>
</dbReference>
<proteinExistence type="predicted"/>